<proteinExistence type="predicted"/>
<dbReference type="InterPro" id="IPR029060">
    <property type="entry name" value="PIN-like_dom_sf"/>
</dbReference>
<dbReference type="AlphaFoldDB" id="A0A139XD65"/>
<dbReference type="InterPro" id="IPR041705">
    <property type="entry name" value="PIN_Sll0205"/>
</dbReference>
<dbReference type="EMBL" id="ANNX02000020">
    <property type="protein sequence ID" value="KYC42562.1"/>
    <property type="molecule type" value="Genomic_DNA"/>
</dbReference>
<feature type="domain" description="PIN" evidence="1">
    <location>
        <begin position="2"/>
        <end position="121"/>
    </location>
</feature>
<dbReference type="RefSeq" id="WP_017748841.1">
    <property type="nucleotide sequence ID" value="NZ_KQ976354.1"/>
</dbReference>
<dbReference type="CDD" id="cd09872">
    <property type="entry name" value="PIN_Sll0205-like"/>
    <property type="match status" value="1"/>
</dbReference>
<dbReference type="STRING" id="128403.WA1_17345"/>
<evidence type="ECO:0000313" key="2">
    <source>
        <dbReference type="EMBL" id="KYC42562.1"/>
    </source>
</evidence>
<reference evidence="2 3" key="1">
    <citation type="journal article" date="2013" name="Genome Biol. Evol.">
        <title>Genomes of Stigonematalean cyanobacteria (subsection V) and the evolution of oxygenic photosynthesis from prokaryotes to plastids.</title>
        <authorList>
            <person name="Dagan T."/>
            <person name="Roettger M."/>
            <person name="Stucken K."/>
            <person name="Landan G."/>
            <person name="Koch R."/>
            <person name="Major P."/>
            <person name="Gould S.B."/>
            <person name="Goremykin V.V."/>
            <person name="Rippka R."/>
            <person name="Tandeau de Marsac N."/>
            <person name="Gugger M."/>
            <person name="Lockhart P.J."/>
            <person name="Allen J.F."/>
            <person name="Brune I."/>
            <person name="Maus I."/>
            <person name="Puhler A."/>
            <person name="Martin W.F."/>
        </authorList>
    </citation>
    <scope>NUCLEOTIDE SEQUENCE [LARGE SCALE GENOMIC DNA]</scope>
    <source>
        <strain evidence="2 3">PCC 7110</strain>
    </source>
</reference>
<name>A0A139XD65_9CYAN</name>
<accession>A0A139XD65</accession>
<dbReference type="SUPFAM" id="SSF88723">
    <property type="entry name" value="PIN domain-like"/>
    <property type="match status" value="1"/>
</dbReference>
<dbReference type="Gene3D" id="3.40.50.1010">
    <property type="entry name" value="5'-nuclease"/>
    <property type="match status" value="1"/>
</dbReference>
<comment type="caution">
    <text evidence="2">The sequence shown here is derived from an EMBL/GenBank/DDBJ whole genome shotgun (WGS) entry which is preliminary data.</text>
</comment>
<dbReference type="PANTHER" id="PTHR36173:SF1">
    <property type="entry name" value="RIBONUCLEASE VAPC22"/>
    <property type="match status" value="1"/>
</dbReference>
<gene>
    <name evidence="2" type="ORF">WA1_17345</name>
</gene>
<keyword evidence="3" id="KW-1185">Reference proteome</keyword>
<dbReference type="OrthoDB" id="9798990at2"/>
<protein>
    <submittedName>
        <fullName evidence="2">Twitching motility protein PilT</fullName>
    </submittedName>
</protein>
<evidence type="ECO:0000259" key="1">
    <source>
        <dbReference type="Pfam" id="PF01850"/>
    </source>
</evidence>
<organism evidence="2 3">
    <name type="scientific">Scytonema hofmannii PCC 7110</name>
    <dbReference type="NCBI Taxonomy" id="128403"/>
    <lineage>
        <taxon>Bacteria</taxon>
        <taxon>Bacillati</taxon>
        <taxon>Cyanobacteriota</taxon>
        <taxon>Cyanophyceae</taxon>
        <taxon>Nostocales</taxon>
        <taxon>Scytonemataceae</taxon>
        <taxon>Scytonema</taxon>
    </lineage>
</organism>
<dbReference type="Proteomes" id="UP000076925">
    <property type="component" value="Unassembled WGS sequence"/>
</dbReference>
<dbReference type="Pfam" id="PF01850">
    <property type="entry name" value="PIN"/>
    <property type="match status" value="1"/>
</dbReference>
<evidence type="ECO:0000313" key="3">
    <source>
        <dbReference type="Proteomes" id="UP000076925"/>
    </source>
</evidence>
<dbReference type="PANTHER" id="PTHR36173">
    <property type="entry name" value="RIBONUCLEASE VAPC16-RELATED"/>
    <property type="match status" value="1"/>
</dbReference>
<dbReference type="InterPro" id="IPR052919">
    <property type="entry name" value="TA_system_RNase"/>
</dbReference>
<sequence>MIILDTHIWVWWNQDSLQLTNLQKETIENSRPDGIGISTISLLEISRLVNQGRLVLPKPLNEWFSVALAEEGILLIPITPEIAIESYSLPGEFHKDPADRIIVATARTYDCPLMTNDGNILAYPHVRLITTTTP</sequence>
<dbReference type="InterPro" id="IPR002716">
    <property type="entry name" value="PIN_dom"/>
</dbReference>